<dbReference type="Pfam" id="PF01739">
    <property type="entry name" value="CheR"/>
    <property type="match status" value="1"/>
</dbReference>
<dbReference type="SUPFAM" id="SSF53335">
    <property type="entry name" value="S-adenosyl-L-methionine-dependent methyltransferases"/>
    <property type="match status" value="1"/>
</dbReference>
<gene>
    <name evidence="7" type="ORF">LHA26_10270</name>
</gene>
<keyword evidence="3 5" id="KW-0808">Transferase</keyword>
<dbReference type="EMBL" id="CP084930">
    <property type="protein sequence ID" value="USI71712.1"/>
    <property type="molecule type" value="Genomic_DNA"/>
</dbReference>
<dbReference type="Pfam" id="PF03705">
    <property type="entry name" value="CheR_N"/>
    <property type="match status" value="1"/>
</dbReference>
<dbReference type="PANTHER" id="PTHR24422">
    <property type="entry name" value="CHEMOTAXIS PROTEIN METHYLTRANSFERASE"/>
    <property type="match status" value="1"/>
</dbReference>
<keyword evidence="8" id="KW-1185">Reference proteome</keyword>
<name>A0ABY4X484_9SPHN</name>
<dbReference type="RefSeq" id="WP_252165525.1">
    <property type="nucleotide sequence ID" value="NZ_CP084930.1"/>
</dbReference>
<protein>
    <recommendedName>
        <fullName evidence="5">Chemotaxis protein methyltransferase</fullName>
        <ecNumber evidence="5">2.1.1.80</ecNumber>
    </recommendedName>
</protein>
<accession>A0ABY4X484</accession>
<evidence type="ECO:0000259" key="6">
    <source>
        <dbReference type="PROSITE" id="PS50123"/>
    </source>
</evidence>
<dbReference type="SUPFAM" id="SSF47757">
    <property type="entry name" value="Chemotaxis receptor methyltransferase CheR, N-terminal domain"/>
    <property type="match status" value="1"/>
</dbReference>
<organism evidence="7 8">
    <name type="scientific">Sphingomonas morindae</name>
    <dbReference type="NCBI Taxonomy" id="1541170"/>
    <lineage>
        <taxon>Bacteria</taxon>
        <taxon>Pseudomonadati</taxon>
        <taxon>Pseudomonadota</taxon>
        <taxon>Alphaproteobacteria</taxon>
        <taxon>Sphingomonadales</taxon>
        <taxon>Sphingomonadaceae</taxon>
        <taxon>Sphingomonas</taxon>
    </lineage>
</organism>
<evidence type="ECO:0000256" key="5">
    <source>
        <dbReference type="PIRNR" id="PIRNR000410"/>
    </source>
</evidence>
<evidence type="ECO:0000256" key="2">
    <source>
        <dbReference type="ARBA" id="ARBA00022603"/>
    </source>
</evidence>
<feature type="domain" description="CheR-type methyltransferase" evidence="6">
    <location>
        <begin position="22"/>
        <end position="290"/>
    </location>
</feature>
<sequence>MSATASPADFVPFPGVSAGVYAREDFEAVRDLIYQEAGIVLPPRKATLVYSRLAPLVRATGSATFANYIQRIRADDQERRRAVSALTTNHTFFYREPHHFEHFIETVRPELVHAAETGKPVRLWSAGCSTGEETWSLVLSLLGPDRTEGRRLAQRDVAVLATDIADHALSAAREASYAADALKPVPEPLRRAWSESRDGRAAIVPDATALVRFRWLNLLGEWPMKKKFDVIFCRNVMIYFDQPTKERLVERLGQMLVPNGHLYIGHSERVTGAAARFLSPVGSTIYRRTA</sequence>
<dbReference type="InterPro" id="IPR000780">
    <property type="entry name" value="CheR_MeTrfase"/>
</dbReference>
<dbReference type="PIRSF" id="PIRSF000410">
    <property type="entry name" value="CheR"/>
    <property type="match status" value="1"/>
</dbReference>
<dbReference type="InterPro" id="IPR036804">
    <property type="entry name" value="CheR_N_sf"/>
</dbReference>
<dbReference type="PROSITE" id="PS50123">
    <property type="entry name" value="CHER"/>
    <property type="match status" value="1"/>
</dbReference>
<dbReference type="InterPro" id="IPR026024">
    <property type="entry name" value="Chemotaxis_MeTrfase_CheR"/>
</dbReference>
<comment type="catalytic activity">
    <reaction evidence="1 5">
        <text>L-glutamyl-[protein] + S-adenosyl-L-methionine = [protein]-L-glutamate 5-O-methyl ester + S-adenosyl-L-homocysteine</text>
        <dbReference type="Rhea" id="RHEA:24452"/>
        <dbReference type="Rhea" id="RHEA-COMP:10208"/>
        <dbReference type="Rhea" id="RHEA-COMP:10311"/>
        <dbReference type="ChEBI" id="CHEBI:29973"/>
        <dbReference type="ChEBI" id="CHEBI:57856"/>
        <dbReference type="ChEBI" id="CHEBI:59789"/>
        <dbReference type="ChEBI" id="CHEBI:82795"/>
        <dbReference type="EC" id="2.1.1.80"/>
    </reaction>
</comment>
<dbReference type="InterPro" id="IPR029063">
    <property type="entry name" value="SAM-dependent_MTases_sf"/>
</dbReference>
<evidence type="ECO:0000313" key="7">
    <source>
        <dbReference type="EMBL" id="USI71712.1"/>
    </source>
</evidence>
<dbReference type="InterPro" id="IPR022641">
    <property type="entry name" value="CheR_N"/>
</dbReference>
<dbReference type="InterPro" id="IPR022642">
    <property type="entry name" value="CheR_C"/>
</dbReference>
<proteinExistence type="predicted"/>
<dbReference type="PANTHER" id="PTHR24422:SF19">
    <property type="entry name" value="CHEMOTAXIS PROTEIN METHYLTRANSFERASE"/>
    <property type="match status" value="1"/>
</dbReference>
<dbReference type="InterPro" id="IPR050903">
    <property type="entry name" value="Bact_Chemotaxis_MeTrfase"/>
</dbReference>
<comment type="function">
    <text evidence="5">Methylation of the membrane-bound methyl-accepting chemotaxis proteins (MCP) to form gamma-glutamyl methyl ester residues in MCP.</text>
</comment>
<evidence type="ECO:0000256" key="4">
    <source>
        <dbReference type="ARBA" id="ARBA00022691"/>
    </source>
</evidence>
<dbReference type="SMART" id="SM00138">
    <property type="entry name" value="MeTrc"/>
    <property type="match status" value="1"/>
</dbReference>
<evidence type="ECO:0000256" key="3">
    <source>
        <dbReference type="ARBA" id="ARBA00022679"/>
    </source>
</evidence>
<keyword evidence="4 5" id="KW-0949">S-adenosyl-L-methionine</keyword>
<reference evidence="7" key="1">
    <citation type="journal article" date="2022" name="Toxins">
        <title>Genomic Analysis of Sphingopyxis sp. USTB-05 for Biodegrading Cyanobacterial Hepatotoxins.</title>
        <authorList>
            <person name="Liu C."/>
            <person name="Xu Q."/>
            <person name="Zhao Z."/>
            <person name="Zhang H."/>
            <person name="Liu X."/>
            <person name="Yin C."/>
            <person name="Liu Y."/>
            <person name="Yan H."/>
        </authorList>
    </citation>
    <scope>NUCLEOTIDE SEQUENCE</scope>
    <source>
        <strain evidence="7">NBD5</strain>
    </source>
</reference>
<keyword evidence="2 5" id="KW-0489">Methyltransferase</keyword>
<dbReference type="EC" id="2.1.1.80" evidence="5"/>
<evidence type="ECO:0000256" key="1">
    <source>
        <dbReference type="ARBA" id="ARBA00001541"/>
    </source>
</evidence>
<evidence type="ECO:0000313" key="8">
    <source>
        <dbReference type="Proteomes" id="UP001056937"/>
    </source>
</evidence>
<dbReference type="Gene3D" id="3.40.50.150">
    <property type="entry name" value="Vaccinia Virus protein VP39"/>
    <property type="match status" value="1"/>
</dbReference>
<dbReference type="Gene3D" id="1.10.155.10">
    <property type="entry name" value="Chemotaxis receptor methyltransferase CheR, N-terminal domain"/>
    <property type="match status" value="1"/>
</dbReference>
<dbReference type="PRINTS" id="PR00996">
    <property type="entry name" value="CHERMTFRASE"/>
</dbReference>
<dbReference type="Proteomes" id="UP001056937">
    <property type="component" value="Chromosome 1"/>
</dbReference>